<dbReference type="GO" id="GO:0003677">
    <property type="term" value="F:DNA binding"/>
    <property type="evidence" value="ECO:0007669"/>
    <property type="project" value="UniProtKB-KW"/>
</dbReference>
<evidence type="ECO:0000313" key="6">
    <source>
        <dbReference type="Proteomes" id="UP000390336"/>
    </source>
</evidence>
<dbReference type="PROSITE" id="PS50943">
    <property type="entry name" value="HTH_CROC1"/>
    <property type="match status" value="1"/>
</dbReference>
<gene>
    <name evidence="5" type="ORF">APZ19_28800</name>
</gene>
<evidence type="ECO:0000259" key="4">
    <source>
        <dbReference type="PROSITE" id="PS50943"/>
    </source>
</evidence>
<dbReference type="AlphaFoldDB" id="A0AAP9KE75"/>
<sequence>MSSLGSRLESLRCNAKLSKEAVARVVDVKGATIGKWERDEVIPRDHNLRKLAAYFGVSFEWLRVGIDGSTVFNHDDNDVVVIQSFFPDERALVFDSKELVEPNSSNLVYLKMNDDSGGDIFPYRSILIIDVKDKHIKDEKIYVLRRFQYLLIRKLSFTTGGVRLQSLSDAGPSEVISFQALSDVELIGRVVSSISPR</sequence>
<evidence type="ECO:0000256" key="3">
    <source>
        <dbReference type="ARBA" id="ARBA00023163"/>
    </source>
</evidence>
<dbReference type="Pfam" id="PF01381">
    <property type="entry name" value="HTH_3"/>
    <property type="match status" value="1"/>
</dbReference>
<dbReference type="SUPFAM" id="SSF51306">
    <property type="entry name" value="LexA/Signal peptidase"/>
    <property type="match status" value="1"/>
</dbReference>
<dbReference type="SMART" id="SM00530">
    <property type="entry name" value="HTH_XRE"/>
    <property type="match status" value="1"/>
</dbReference>
<keyword evidence="1" id="KW-0805">Transcription regulation</keyword>
<dbReference type="InterPro" id="IPR036286">
    <property type="entry name" value="LexA/Signal_pep-like_sf"/>
</dbReference>
<evidence type="ECO:0000313" key="5">
    <source>
        <dbReference type="EMBL" id="QGH51145.1"/>
    </source>
</evidence>
<dbReference type="InterPro" id="IPR015927">
    <property type="entry name" value="Peptidase_S24_S26A/B/C"/>
</dbReference>
<dbReference type="PANTHER" id="PTHR40661">
    <property type="match status" value="1"/>
</dbReference>
<dbReference type="PANTHER" id="PTHR40661:SF3">
    <property type="entry name" value="FELS-1 PROPHAGE TRANSCRIPTIONAL REGULATOR"/>
    <property type="match status" value="1"/>
</dbReference>
<keyword evidence="2" id="KW-0238">DNA-binding</keyword>
<reference evidence="5 6" key="1">
    <citation type="journal article" date="2015" name="Genome Announc.">
        <title>Draft Genome Sequence of Vibrio owensii Strain SH-14, Which Causes Shrimp Acute Hepatopancreatic Necrosis Disease.</title>
        <authorList>
            <person name="Liu L."/>
            <person name="Xiao J."/>
            <person name="Xia X."/>
            <person name="Pan Y."/>
            <person name="Yan S."/>
            <person name="Wang Y."/>
        </authorList>
    </citation>
    <scope>NUCLEOTIDE SEQUENCE [LARGE SCALE GENOMIC DNA]</scope>
    <source>
        <strain evidence="5 6">SH14</strain>
    </source>
</reference>
<accession>A0AAP9KE75</accession>
<feature type="domain" description="HTH cro/C1-type" evidence="4">
    <location>
        <begin position="8"/>
        <end position="62"/>
    </location>
</feature>
<dbReference type="Gene3D" id="2.10.109.10">
    <property type="entry name" value="Umud Fragment, subunit A"/>
    <property type="match status" value="1"/>
</dbReference>
<dbReference type="Pfam" id="PF00717">
    <property type="entry name" value="Peptidase_S24"/>
    <property type="match status" value="1"/>
</dbReference>
<evidence type="ECO:0000256" key="2">
    <source>
        <dbReference type="ARBA" id="ARBA00023125"/>
    </source>
</evidence>
<dbReference type="EMBL" id="CP045862">
    <property type="protein sequence ID" value="QGH51145.1"/>
    <property type="molecule type" value="Genomic_DNA"/>
</dbReference>
<dbReference type="Gene3D" id="1.10.260.40">
    <property type="entry name" value="lambda repressor-like DNA-binding domains"/>
    <property type="match status" value="1"/>
</dbReference>
<organism evidence="5 6">
    <name type="scientific">Vibrio owensii</name>
    <dbReference type="NCBI Taxonomy" id="696485"/>
    <lineage>
        <taxon>Bacteria</taxon>
        <taxon>Pseudomonadati</taxon>
        <taxon>Pseudomonadota</taxon>
        <taxon>Gammaproteobacteria</taxon>
        <taxon>Vibrionales</taxon>
        <taxon>Vibrionaceae</taxon>
        <taxon>Vibrio</taxon>
    </lineage>
</organism>
<dbReference type="RefSeq" id="WP_025499497.1">
    <property type="nucleotide sequence ID" value="NZ_CP045862.1"/>
</dbReference>
<keyword evidence="3" id="KW-0804">Transcription</keyword>
<dbReference type="SUPFAM" id="SSF47413">
    <property type="entry name" value="lambda repressor-like DNA-binding domains"/>
    <property type="match status" value="1"/>
</dbReference>
<dbReference type="Proteomes" id="UP000390336">
    <property type="component" value="Plasmid pVHvo-R"/>
</dbReference>
<protein>
    <submittedName>
        <fullName evidence="5">Helix-turn-helix domain-containing protein</fullName>
    </submittedName>
</protein>
<proteinExistence type="predicted"/>
<name>A0AAP9KE75_9VIBR</name>
<evidence type="ECO:0000256" key="1">
    <source>
        <dbReference type="ARBA" id="ARBA00023015"/>
    </source>
</evidence>
<dbReference type="InterPro" id="IPR001387">
    <property type="entry name" value="Cro/C1-type_HTH"/>
</dbReference>
<keyword evidence="5" id="KW-0614">Plasmid</keyword>
<geneLocation type="plasmid" evidence="6">
    <name>pvhvo-r</name>
</geneLocation>
<dbReference type="CDD" id="cd00093">
    <property type="entry name" value="HTH_XRE"/>
    <property type="match status" value="1"/>
</dbReference>
<dbReference type="InterPro" id="IPR010982">
    <property type="entry name" value="Lambda_DNA-bd_dom_sf"/>
</dbReference>